<gene>
    <name evidence="6" type="ORF">J2851_003139</name>
</gene>
<keyword evidence="2" id="KW-0805">Transcription regulation</keyword>
<dbReference type="InterPro" id="IPR005119">
    <property type="entry name" value="LysR_subst-bd"/>
</dbReference>
<reference evidence="6 7" key="1">
    <citation type="submission" date="2021-03" db="EMBL/GenBank/DDBJ databases">
        <title>Genomic Encyclopedia of Type Strains, Phase III (KMG-III): the genomes of soil and plant-associated and newly described type strains.</title>
        <authorList>
            <person name="Whitman W."/>
        </authorList>
    </citation>
    <scope>NUCLEOTIDE SEQUENCE [LARGE SCALE GENOMIC DNA]</scope>
    <source>
        <strain evidence="6 7">IMMIB AFH-6</strain>
    </source>
</reference>
<dbReference type="SUPFAM" id="SSF53850">
    <property type="entry name" value="Periplasmic binding protein-like II"/>
    <property type="match status" value="1"/>
</dbReference>
<evidence type="ECO:0000256" key="2">
    <source>
        <dbReference type="ARBA" id="ARBA00023015"/>
    </source>
</evidence>
<accession>A0ABS4SLB7</accession>
<comment type="caution">
    <text evidence="6">The sequence shown here is derived from an EMBL/GenBank/DDBJ whole genome shotgun (WGS) entry which is preliminary data.</text>
</comment>
<dbReference type="PANTHER" id="PTHR30537">
    <property type="entry name" value="HTH-TYPE TRANSCRIPTIONAL REGULATOR"/>
    <property type="match status" value="1"/>
</dbReference>
<keyword evidence="3 6" id="KW-0238">DNA-binding</keyword>
<protein>
    <submittedName>
        <fullName evidence="6">DNA-binding transcriptional LysR family regulator</fullName>
    </submittedName>
</protein>
<evidence type="ECO:0000256" key="1">
    <source>
        <dbReference type="ARBA" id="ARBA00009437"/>
    </source>
</evidence>
<name>A0ABS4SLB7_9PROT</name>
<evidence type="ECO:0000256" key="3">
    <source>
        <dbReference type="ARBA" id="ARBA00023125"/>
    </source>
</evidence>
<dbReference type="InterPro" id="IPR058163">
    <property type="entry name" value="LysR-type_TF_proteobact-type"/>
</dbReference>
<evidence type="ECO:0000313" key="7">
    <source>
        <dbReference type="Proteomes" id="UP000781958"/>
    </source>
</evidence>
<dbReference type="Gene3D" id="1.10.10.10">
    <property type="entry name" value="Winged helix-like DNA-binding domain superfamily/Winged helix DNA-binding domain"/>
    <property type="match status" value="1"/>
</dbReference>
<dbReference type="InterPro" id="IPR036388">
    <property type="entry name" value="WH-like_DNA-bd_sf"/>
</dbReference>
<dbReference type="SUPFAM" id="SSF46785">
    <property type="entry name" value="Winged helix' DNA-binding domain"/>
    <property type="match status" value="1"/>
</dbReference>
<dbReference type="Proteomes" id="UP000781958">
    <property type="component" value="Unassembled WGS sequence"/>
</dbReference>
<evidence type="ECO:0000259" key="5">
    <source>
        <dbReference type="PROSITE" id="PS50931"/>
    </source>
</evidence>
<dbReference type="CDD" id="cd08422">
    <property type="entry name" value="PBP2_CrgA_like"/>
    <property type="match status" value="1"/>
</dbReference>
<dbReference type="InterPro" id="IPR036390">
    <property type="entry name" value="WH_DNA-bd_sf"/>
</dbReference>
<keyword evidence="7" id="KW-1185">Reference proteome</keyword>
<sequence length="355" mass="38344">MQANRFHHIAHKILHRAYQLSDKMRVRHEVDNGGVIRFTCAMKEQIVLERLTGLIAFARAGSLGSFTAAARALAISPSAVSKSVQRLEQQLGVSLFTRTTRSLTLTPEGRELHERAVRLLRDAEEIEQAAKAVRAEPTGTLRIAASLPIGLHLIAPALPAFCERHPKVTIDLRLDDRLVDIVEQGIDIAVRIGKLADTGLLARRLAPLRLCAFASPAYLAARGTPAHPDELAAHNTVNLRYQSSGQTFRWPFRIGEREIEIEPASSIIVDASEAVIATLVAGGGIGISASFIAAPYVARGELVPVLGNFAVERETINALWPSSRRTNPAVRAFLEHLRAAGADDGRAGADQGAGV</sequence>
<evidence type="ECO:0000256" key="4">
    <source>
        <dbReference type="ARBA" id="ARBA00023163"/>
    </source>
</evidence>
<feature type="domain" description="HTH lysR-type" evidence="5">
    <location>
        <begin position="49"/>
        <end position="106"/>
    </location>
</feature>
<keyword evidence="4" id="KW-0804">Transcription</keyword>
<dbReference type="PROSITE" id="PS50931">
    <property type="entry name" value="HTH_LYSR"/>
    <property type="match status" value="1"/>
</dbReference>
<dbReference type="PANTHER" id="PTHR30537:SF5">
    <property type="entry name" value="HTH-TYPE TRANSCRIPTIONAL ACTIVATOR TTDR-RELATED"/>
    <property type="match status" value="1"/>
</dbReference>
<evidence type="ECO:0000313" key="6">
    <source>
        <dbReference type="EMBL" id="MBP2293356.1"/>
    </source>
</evidence>
<dbReference type="InterPro" id="IPR000847">
    <property type="entry name" value="LysR_HTH_N"/>
</dbReference>
<dbReference type="EMBL" id="JAGINP010000010">
    <property type="protein sequence ID" value="MBP2293356.1"/>
    <property type="molecule type" value="Genomic_DNA"/>
</dbReference>
<dbReference type="GO" id="GO:0003677">
    <property type="term" value="F:DNA binding"/>
    <property type="evidence" value="ECO:0007669"/>
    <property type="project" value="UniProtKB-KW"/>
</dbReference>
<dbReference type="Pfam" id="PF03466">
    <property type="entry name" value="LysR_substrate"/>
    <property type="match status" value="1"/>
</dbReference>
<comment type="similarity">
    <text evidence="1">Belongs to the LysR transcriptional regulatory family.</text>
</comment>
<dbReference type="Gene3D" id="3.40.190.290">
    <property type="match status" value="1"/>
</dbReference>
<proteinExistence type="inferred from homology"/>
<organism evidence="6 7">
    <name type="scientific">Azospirillum rugosum</name>
    <dbReference type="NCBI Taxonomy" id="416170"/>
    <lineage>
        <taxon>Bacteria</taxon>
        <taxon>Pseudomonadati</taxon>
        <taxon>Pseudomonadota</taxon>
        <taxon>Alphaproteobacteria</taxon>
        <taxon>Rhodospirillales</taxon>
        <taxon>Azospirillaceae</taxon>
        <taxon>Azospirillum</taxon>
    </lineage>
</organism>
<dbReference type="Pfam" id="PF00126">
    <property type="entry name" value="HTH_1"/>
    <property type="match status" value="1"/>
</dbReference>
<dbReference type="PRINTS" id="PR00039">
    <property type="entry name" value="HTHLYSR"/>
</dbReference>